<dbReference type="Gene3D" id="3.40.50.720">
    <property type="entry name" value="NAD(P)-binding Rossmann-like Domain"/>
    <property type="match status" value="1"/>
</dbReference>
<dbReference type="Proteomes" id="UP000188235">
    <property type="component" value="Chromosome"/>
</dbReference>
<dbReference type="InterPro" id="IPR001509">
    <property type="entry name" value="Epimerase_deHydtase"/>
</dbReference>
<dbReference type="EMBL" id="CP019607">
    <property type="protein sequence ID" value="AQP52454.1"/>
    <property type="molecule type" value="Genomic_DNA"/>
</dbReference>
<evidence type="ECO:0000313" key="3">
    <source>
        <dbReference type="Proteomes" id="UP000188235"/>
    </source>
</evidence>
<gene>
    <name evidence="2" type="ORF">BW733_04245</name>
</gene>
<dbReference type="PANTHER" id="PTHR43245:SF51">
    <property type="entry name" value="SHORT CHAIN DEHYDROGENASE_REDUCTASE FAMILY 42E, MEMBER 2"/>
    <property type="match status" value="1"/>
</dbReference>
<dbReference type="Pfam" id="PF01370">
    <property type="entry name" value="Epimerase"/>
    <property type="match status" value="1"/>
</dbReference>
<dbReference type="OrthoDB" id="9795501at2"/>
<accession>A0A1Q2D2D1</accession>
<name>A0A1Q2D2D1_9ACTN</name>
<organism evidence="2 3">
    <name type="scientific">Tessaracoccus flavescens</name>
    <dbReference type="NCBI Taxonomy" id="399497"/>
    <lineage>
        <taxon>Bacteria</taxon>
        <taxon>Bacillati</taxon>
        <taxon>Actinomycetota</taxon>
        <taxon>Actinomycetes</taxon>
        <taxon>Propionibacteriales</taxon>
        <taxon>Propionibacteriaceae</taxon>
        <taxon>Tessaracoccus</taxon>
    </lineage>
</organism>
<dbReference type="InterPro" id="IPR036291">
    <property type="entry name" value="NAD(P)-bd_dom_sf"/>
</dbReference>
<sequence>MSIIRPKVLVTGATGFLGGYTVAELRESGHEVLASGRDRTKLDRLRVETIAAPLSELPDAALFRVDAIVHCAALSSPWGRWSQFARANVEGTAAVAEAARRHHIPRIVFISSPSIYSTAADRLNISEDEVDGSNPLNHYIASKLEAERLLRAAHADGDLPELIILRPRGLVGAGDPSLAPRLLDVHSRIGVPLFREGRNLVDLTAVENVALAIRLALGHPDAHGQAYNITNGDPRPFRELLDLLFGLLGESPRYRRVSTRVLYPLAGALERICAALPGMPEPPLTRYTLTTIAYSQTLDITRARNDLGYAPRVSLDDALAAFAATRGAA</sequence>
<evidence type="ECO:0000259" key="1">
    <source>
        <dbReference type="Pfam" id="PF01370"/>
    </source>
</evidence>
<dbReference type="SUPFAM" id="SSF51735">
    <property type="entry name" value="NAD(P)-binding Rossmann-fold domains"/>
    <property type="match status" value="1"/>
</dbReference>
<feature type="domain" description="NAD-dependent epimerase/dehydratase" evidence="1">
    <location>
        <begin position="8"/>
        <end position="229"/>
    </location>
</feature>
<dbReference type="PANTHER" id="PTHR43245">
    <property type="entry name" value="BIFUNCTIONAL POLYMYXIN RESISTANCE PROTEIN ARNA"/>
    <property type="match status" value="1"/>
</dbReference>
<keyword evidence="3" id="KW-1185">Reference proteome</keyword>
<evidence type="ECO:0000313" key="2">
    <source>
        <dbReference type="EMBL" id="AQP52454.1"/>
    </source>
</evidence>
<dbReference type="STRING" id="399497.BW733_04245"/>
<dbReference type="AlphaFoldDB" id="A0A1Q2D2D1"/>
<dbReference type="RefSeq" id="WP_077352695.1">
    <property type="nucleotide sequence ID" value="NZ_CP019607.1"/>
</dbReference>
<proteinExistence type="predicted"/>
<protein>
    <recommendedName>
        <fullName evidence="1">NAD-dependent epimerase/dehydratase domain-containing protein</fullName>
    </recommendedName>
</protein>
<dbReference type="InterPro" id="IPR050177">
    <property type="entry name" value="Lipid_A_modif_metabolic_enz"/>
</dbReference>
<reference evidence="2 3" key="1">
    <citation type="journal article" date="2008" name="Int. J. Syst. Evol. Microbiol.">
        <title>Tessaracoccus flavescens sp. nov., isolated from marine sediment.</title>
        <authorList>
            <person name="Lee D.W."/>
            <person name="Lee S.D."/>
        </authorList>
    </citation>
    <scope>NUCLEOTIDE SEQUENCE [LARGE SCALE GENOMIC DNA]</scope>
    <source>
        <strain evidence="2 3">SST-39T</strain>
    </source>
</reference>
<dbReference type="KEGG" id="tfa:BW733_04245"/>